<feature type="transmembrane region" description="Helical" evidence="7">
    <location>
        <begin position="464"/>
        <end position="486"/>
    </location>
</feature>
<name>E9F9T2_METRA</name>
<evidence type="ECO:0000256" key="7">
    <source>
        <dbReference type="SAM" id="Phobius"/>
    </source>
</evidence>
<dbReference type="Pfam" id="PF20684">
    <property type="entry name" value="Fung_rhodopsin"/>
    <property type="match status" value="1"/>
</dbReference>
<evidence type="ECO:0000256" key="6">
    <source>
        <dbReference type="SAM" id="MobiDB-lite"/>
    </source>
</evidence>
<dbReference type="GeneID" id="19263317"/>
<evidence type="ECO:0000313" key="10">
    <source>
        <dbReference type="Proteomes" id="UP000002498"/>
    </source>
</evidence>
<evidence type="ECO:0000256" key="3">
    <source>
        <dbReference type="ARBA" id="ARBA00022989"/>
    </source>
</evidence>
<dbReference type="PANTHER" id="PTHR33048">
    <property type="entry name" value="PTH11-LIKE INTEGRAL MEMBRANE PROTEIN (AFU_ORTHOLOGUE AFUA_5G11245)"/>
    <property type="match status" value="1"/>
</dbReference>
<organism evidence="9 10">
    <name type="scientific">Metarhizium robertsii (strain ARSEF 23 / ATCC MYA-3075)</name>
    <name type="common">Metarhizium anisopliae (strain ARSEF 23)</name>
    <dbReference type="NCBI Taxonomy" id="655844"/>
    <lineage>
        <taxon>Eukaryota</taxon>
        <taxon>Fungi</taxon>
        <taxon>Dikarya</taxon>
        <taxon>Ascomycota</taxon>
        <taxon>Pezizomycotina</taxon>
        <taxon>Sordariomycetes</taxon>
        <taxon>Hypocreomycetidae</taxon>
        <taxon>Hypocreales</taxon>
        <taxon>Clavicipitaceae</taxon>
        <taxon>Metarhizium</taxon>
    </lineage>
</organism>
<feature type="compositionally biased region" description="Polar residues" evidence="6">
    <location>
        <begin position="500"/>
        <end position="515"/>
    </location>
</feature>
<feature type="transmembrane region" description="Helical" evidence="7">
    <location>
        <begin position="430"/>
        <end position="452"/>
    </location>
</feature>
<sequence length="623" mass="69439">MVSLDHGLRDAASTSLPHGIGYPDNHAVDEPRLRSTKTLGKLTRPAEDEHRVSPPRVEVAFKRHRAVKLVFNTTNYSSCHTGILDWLRPTSQNPDGARLRGVLGIDTKITRLNESRNGQEQFQDRRPRGPSFFTPPEFRWEALGITSGRVWYFTGGGSTSHNPPCCFFIYAHQGPILRPRSQFGNPLGSPPYDLVRRRCVSNQHHVESSGGIMVLVRTDVVGRGHQNVGLVESLCCRASHVHVDCCCSNRPPRASQVLLRGSVKKLKLDDFLMVMAMCTDTVLIIATNMIATTNSNLIDPNHPASLSPEDIRQRQFGSKMVLLAEQMQCVTIWLVKACLLLMYHRLTLSLKGNLVVKIVACYVAFGFVLMEILYLGVWCRPFSQYWAVPPDSTTNHLITNAVLNISSDIMIILIPMPIFLQSRLKWRKKLILVGVFALGGFTILSAILNKFYSFNEPFGSAWTFWYIRESSTAIIVANLPLTWTVFRRLFHLRSFDNSEYSSKTRSCQPSSTLRSHGQAHGQAHGRTANRSYIRQGDANDGDLAGSQEEITKGQGISLRIYQRHDVQISSEPVTNHHARQLSNESLPDGLTTTIKGGASGSFLLDAETASDKSYPAVKVNSSV</sequence>
<feature type="transmembrane region" description="Helical" evidence="7">
    <location>
        <begin position="354"/>
        <end position="377"/>
    </location>
</feature>
<evidence type="ECO:0000259" key="8">
    <source>
        <dbReference type="Pfam" id="PF20684"/>
    </source>
</evidence>
<dbReference type="EMBL" id="ADNJ02000006">
    <property type="protein sequence ID" value="EFY95575.2"/>
    <property type="molecule type" value="Genomic_DNA"/>
</dbReference>
<reference evidence="9 10" key="1">
    <citation type="journal article" date="2011" name="PLoS Genet.">
        <title>Genome sequencing and comparative transcriptomics of the model entomopathogenic fungi Metarhizium anisopliae and M. acridum.</title>
        <authorList>
            <person name="Gao Q."/>
            <person name="Jin K."/>
            <person name="Ying S.H."/>
            <person name="Zhang Y."/>
            <person name="Xiao G."/>
            <person name="Shang Y."/>
            <person name="Duan Z."/>
            <person name="Hu X."/>
            <person name="Xie X.Q."/>
            <person name="Zhou G."/>
            <person name="Peng G."/>
            <person name="Luo Z."/>
            <person name="Huang W."/>
            <person name="Wang B."/>
            <person name="Fang W."/>
            <person name="Wang S."/>
            <person name="Zhong Y."/>
            <person name="Ma L.J."/>
            <person name="St Leger R.J."/>
            <person name="Zhao G.P."/>
            <person name="Pei Y."/>
            <person name="Feng M.G."/>
            <person name="Xia Y."/>
            <person name="Wang C."/>
        </authorList>
    </citation>
    <scope>NUCLEOTIDE SEQUENCE [LARGE SCALE GENOMIC DNA]</scope>
    <source>
        <strain evidence="10">ARSEF 23 / ATCC MYA-3075</strain>
    </source>
</reference>
<accession>E9F9T2</accession>
<dbReference type="OrthoDB" id="3903189at2759"/>
<feature type="transmembrane region" description="Helical" evidence="7">
    <location>
        <begin position="397"/>
        <end position="418"/>
    </location>
</feature>
<feature type="region of interest" description="Disordered" evidence="6">
    <location>
        <begin position="13"/>
        <end position="53"/>
    </location>
</feature>
<evidence type="ECO:0000313" key="9">
    <source>
        <dbReference type="EMBL" id="EFY95575.2"/>
    </source>
</evidence>
<dbReference type="RefSeq" id="XP_007825220.2">
    <property type="nucleotide sequence ID" value="XM_007827029.2"/>
</dbReference>
<dbReference type="HOGENOM" id="CLU_019101_4_0_1"/>
<dbReference type="InterPro" id="IPR052337">
    <property type="entry name" value="SAT4-like"/>
</dbReference>
<dbReference type="AlphaFoldDB" id="E9F9T2"/>
<proteinExistence type="inferred from homology"/>
<protein>
    <submittedName>
        <fullName evidence="9">Decarboxylase</fullName>
    </submittedName>
</protein>
<feature type="domain" description="Rhodopsin" evidence="8">
    <location>
        <begin position="260"/>
        <end position="488"/>
    </location>
</feature>
<evidence type="ECO:0000256" key="5">
    <source>
        <dbReference type="ARBA" id="ARBA00038359"/>
    </source>
</evidence>
<dbReference type="PANTHER" id="PTHR33048:SF47">
    <property type="entry name" value="INTEGRAL MEMBRANE PROTEIN-RELATED"/>
    <property type="match status" value="1"/>
</dbReference>
<comment type="caution">
    <text evidence="9">The sequence shown here is derived from an EMBL/GenBank/DDBJ whole genome shotgun (WGS) entry which is preliminary data.</text>
</comment>
<keyword evidence="3 7" id="KW-1133">Transmembrane helix</keyword>
<keyword evidence="10" id="KW-1185">Reference proteome</keyword>
<evidence type="ECO:0000256" key="2">
    <source>
        <dbReference type="ARBA" id="ARBA00022692"/>
    </source>
</evidence>
<feature type="region of interest" description="Disordered" evidence="6">
    <location>
        <begin position="500"/>
        <end position="545"/>
    </location>
</feature>
<dbReference type="GO" id="GO:0016020">
    <property type="term" value="C:membrane"/>
    <property type="evidence" value="ECO:0007669"/>
    <property type="project" value="UniProtKB-SubCell"/>
</dbReference>
<dbReference type="Proteomes" id="UP000002498">
    <property type="component" value="Unassembled WGS sequence"/>
</dbReference>
<comment type="subcellular location">
    <subcellularLocation>
        <location evidence="1">Membrane</location>
        <topology evidence="1">Multi-pass membrane protein</topology>
    </subcellularLocation>
</comment>
<evidence type="ECO:0000256" key="1">
    <source>
        <dbReference type="ARBA" id="ARBA00004141"/>
    </source>
</evidence>
<reference evidence="9 10" key="2">
    <citation type="journal article" date="2014" name="Proc. Natl. Acad. Sci. U.S.A.">
        <title>Trajectory and genomic determinants of fungal-pathogen speciation and host adaptation.</title>
        <authorList>
            <person name="Hu X."/>
            <person name="Xiao G."/>
            <person name="Zheng P."/>
            <person name="Shang Y."/>
            <person name="Su Y."/>
            <person name="Zhang X."/>
            <person name="Liu X."/>
            <person name="Zhan S."/>
            <person name="St Leger R.J."/>
            <person name="Wang C."/>
        </authorList>
    </citation>
    <scope>GENOME REANNOTATION</scope>
    <source>
        <strain evidence="10">ARSEF 23 / ATCC MYA-3075</strain>
    </source>
</reference>
<dbReference type="KEGG" id="maj:MAA_09031"/>
<comment type="similarity">
    <text evidence="5">Belongs to the SAT4 family.</text>
</comment>
<gene>
    <name evidence="9" type="ORF">MAA_09031</name>
</gene>
<dbReference type="InterPro" id="IPR049326">
    <property type="entry name" value="Rhodopsin_dom_fungi"/>
</dbReference>
<evidence type="ECO:0000256" key="4">
    <source>
        <dbReference type="ARBA" id="ARBA00023136"/>
    </source>
</evidence>
<keyword evidence="4 7" id="KW-0472">Membrane</keyword>
<keyword evidence="2 7" id="KW-0812">Transmembrane</keyword>
<feature type="transmembrane region" description="Helical" evidence="7">
    <location>
        <begin position="320"/>
        <end position="342"/>
    </location>
</feature>